<organism evidence="1 2">
    <name type="scientific">Trinickia caryophylli</name>
    <name type="common">Paraburkholderia caryophylli</name>
    <dbReference type="NCBI Taxonomy" id="28094"/>
    <lineage>
        <taxon>Bacteria</taxon>
        <taxon>Pseudomonadati</taxon>
        <taxon>Pseudomonadota</taxon>
        <taxon>Betaproteobacteria</taxon>
        <taxon>Burkholderiales</taxon>
        <taxon>Burkholderiaceae</taxon>
        <taxon>Trinickia</taxon>
    </lineage>
</organism>
<dbReference type="RefSeq" id="WP_085227169.1">
    <property type="nucleotide sequence ID" value="NZ_BSQD01000005.1"/>
</dbReference>
<dbReference type="OrthoDB" id="240576at2"/>
<sequence>MPHSSNDPSTAGASATPAPRTVHDWTCPFCPLLCDDLTVEVGADGTLASAGACPRLAEALATFGPGDAQAGASVDGQPATLDAALDRAAQMLGTARRPLVGGLATDVAGTRALYALAAACGATLDHLHGASLSAATRVMQDRGAFFTTLSEVRSRADLVIVFGCRPSDRYPRFYARALGGNDALARECVFLCCEQDPEAAQAVPEAATQTLLPDADPFDVIAVWSALAEGRLPQTLQTLGGGAHAMADTLAELAARVAAAQYAVLVYEPAALPGTQPALLIEGLQRIVKTINRTTRAGALALGGDDGAATANQVVTWLSGLPLPLVVPCVARTAGTGQPEHDAHRYRSARLLAQGDADALVWIATFGPLALPDTLPAGMPAIVIGHPSLGAAASARGSGTVFIPAASPAIDTDGHLFRLDGSVVAPLTAARGAPLASVAAVAARLTERLTPSRGNAQS</sequence>
<protein>
    <submittedName>
        <fullName evidence="1">Formylmethanofuran dehydrogenase, subunit B</fullName>
    </submittedName>
</protein>
<dbReference type="AlphaFoldDB" id="A0A1X7E2E2"/>
<evidence type="ECO:0000313" key="2">
    <source>
        <dbReference type="Proteomes" id="UP000192911"/>
    </source>
</evidence>
<dbReference type="STRING" id="28094.SAMN06295900_104367"/>
<accession>A0A1X7E2E2</accession>
<dbReference type="GeneID" id="95551600"/>
<dbReference type="EMBL" id="FXAH01000004">
    <property type="protein sequence ID" value="SMF26055.1"/>
    <property type="molecule type" value="Genomic_DNA"/>
</dbReference>
<name>A0A1X7E2E2_TRICW</name>
<gene>
    <name evidence="1" type="ORF">SAMN06295900_104367</name>
</gene>
<proteinExistence type="predicted"/>
<keyword evidence="2" id="KW-1185">Reference proteome</keyword>
<reference evidence="2" key="1">
    <citation type="submission" date="2017-04" db="EMBL/GenBank/DDBJ databases">
        <authorList>
            <person name="Varghese N."/>
            <person name="Submissions S."/>
        </authorList>
    </citation>
    <scope>NUCLEOTIDE SEQUENCE [LARGE SCALE GENOMIC DNA]</scope>
    <source>
        <strain evidence="2">Ballard 720</strain>
    </source>
</reference>
<dbReference type="Gene3D" id="3.40.50.1220">
    <property type="entry name" value="TPP-binding domain"/>
    <property type="match status" value="1"/>
</dbReference>
<dbReference type="SUPFAM" id="SSF52467">
    <property type="entry name" value="DHS-like NAD/FAD-binding domain"/>
    <property type="match status" value="1"/>
</dbReference>
<dbReference type="Proteomes" id="UP000192911">
    <property type="component" value="Unassembled WGS sequence"/>
</dbReference>
<evidence type="ECO:0000313" key="1">
    <source>
        <dbReference type="EMBL" id="SMF26055.1"/>
    </source>
</evidence>
<dbReference type="InterPro" id="IPR029035">
    <property type="entry name" value="DHS-like_NAD/FAD-binding_dom"/>
</dbReference>